<dbReference type="PANTHER" id="PTHR36452:SF1">
    <property type="entry name" value="DUF2461 DOMAIN-CONTAINING PROTEIN"/>
    <property type="match status" value="1"/>
</dbReference>
<dbReference type="InterPro" id="IPR015996">
    <property type="entry name" value="UCP028451"/>
</dbReference>
<dbReference type="NCBIfam" id="TIGR02453">
    <property type="entry name" value="TIGR02453 family protein"/>
    <property type="match status" value="1"/>
</dbReference>
<keyword evidence="2" id="KW-1185">Reference proteome</keyword>
<name>A0A1M4XBS7_9FLAO</name>
<proteinExistence type="predicted"/>
<dbReference type="AlphaFoldDB" id="A0A1M4XBS7"/>
<dbReference type="STRING" id="1155689.SAMN05444278_10866"/>
<dbReference type="InterPro" id="IPR012808">
    <property type="entry name" value="CHP02453"/>
</dbReference>
<reference evidence="1 2" key="1">
    <citation type="submission" date="2016-11" db="EMBL/GenBank/DDBJ databases">
        <authorList>
            <person name="Jaros S."/>
            <person name="Januszkiewicz K."/>
            <person name="Wedrychowicz H."/>
        </authorList>
    </citation>
    <scope>NUCLEOTIDE SEQUENCE [LARGE SCALE GENOMIC DNA]</scope>
    <source>
        <strain evidence="1 2">DSM 25661</strain>
    </source>
</reference>
<sequence>MNFKLALKFLADLNQNNYKEWLDQNRSTYKSIRKDMIDWAEAFDFKLSQVDPDYYSLPGNKALNRINNNLLYHPNKPPYKDHFGFGFDKKPKQSDFYIHVGLHEKFIAGGFYKPNSTFLKSIREAIDYNGETLKEIIHQPNFKAKFGDLVEVEMLQNAPKGFSKEHQHIDLLKHKSFVVETAFSENLLFSSEFDDWLLEHYRAMLSFRNYLNKAVTV</sequence>
<gene>
    <name evidence="1" type="ORF">SAMN05444278_10866</name>
</gene>
<dbReference type="Pfam" id="PF09365">
    <property type="entry name" value="DUF2461"/>
    <property type="match status" value="1"/>
</dbReference>
<dbReference type="EMBL" id="FQTW01000008">
    <property type="protein sequence ID" value="SHE90968.1"/>
    <property type="molecule type" value="Genomic_DNA"/>
</dbReference>
<organism evidence="1 2">
    <name type="scientific">Psychroflexus salarius</name>
    <dbReference type="NCBI Taxonomy" id="1155689"/>
    <lineage>
        <taxon>Bacteria</taxon>
        <taxon>Pseudomonadati</taxon>
        <taxon>Bacteroidota</taxon>
        <taxon>Flavobacteriia</taxon>
        <taxon>Flavobacteriales</taxon>
        <taxon>Flavobacteriaceae</taxon>
        <taxon>Psychroflexus</taxon>
    </lineage>
</organism>
<dbReference type="RefSeq" id="WP_073193444.1">
    <property type="nucleotide sequence ID" value="NZ_FQTW01000008.1"/>
</dbReference>
<protein>
    <submittedName>
        <fullName evidence="1">TIGR02453 family protein</fullName>
    </submittedName>
</protein>
<evidence type="ECO:0000313" key="2">
    <source>
        <dbReference type="Proteomes" id="UP000184462"/>
    </source>
</evidence>
<evidence type="ECO:0000313" key="1">
    <source>
        <dbReference type="EMBL" id="SHE90968.1"/>
    </source>
</evidence>
<dbReference type="Proteomes" id="UP000184462">
    <property type="component" value="Unassembled WGS sequence"/>
</dbReference>
<accession>A0A1M4XBS7</accession>
<dbReference type="OrthoDB" id="9794241at2"/>
<dbReference type="PIRSF" id="PIRSF028451">
    <property type="entry name" value="UCP028451"/>
    <property type="match status" value="1"/>
</dbReference>
<dbReference type="PANTHER" id="PTHR36452">
    <property type="entry name" value="CHROMOSOME 12, WHOLE GENOME SHOTGUN SEQUENCE"/>
    <property type="match status" value="1"/>
</dbReference>